<dbReference type="SUPFAM" id="SSF51161">
    <property type="entry name" value="Trimeric LpxA-like enzymes"/>
    <property type="match status" value="1"/>
</dbReference>
<evidence type="ECO:0000256" key="1">
    <source>
        <dbReference type="ARBA" id="ARBA00004876"/>
    </source>
</evidence>
<comment type="caution">
    <text evidence="5">The sequence shown here is derived from an EMBL/GenBank/DDBJ whole genome shotgun (WGS) entry which is preliminary data.</text>
</comment>
<dbReference type="InterPro" id="IPR045304">
    <property type="entry name" value="LbH_SAT"/>
</dbReference>
<dbReference type="Gene3D" id="1.10.3130.10">
    <property type="entry name" value="serine acetyltransferase, domain 1"/>
    <property type="match status" value="1"/>
</dbReference>
<dbReference type="RefSeq" id="WP_151140523.1">
    <property type="nucleotide sequence ID" value="NZ_WAGX01000002.1"/>
</dbReference>
<dbReference type="PANTHER" id="PTHR42811">
    <property type="entry name" value="SERINE ACETYLTRANSFERASE"/>
    <property type="match status" value="1"/>
</dbReference>
<protein>
    <submittedName>
        <fullName evidence="5">Serine acetyltransferase</fullName>
    </submittedName>
</protein>
<keyword evidence="3 5" id="KW-0808">Transferase</keyword>
<dbReference type="AlphaFoldDB" id="A0A7V7QPT5"/>
<dbReference type="Gene3D" id="2.160.10.10">
    <property type="entry name" value="Hexapeptide repeat proteins"/>
    <property type="match status" value="1"/>
</dbReference>
<reference evidence="5 6" key="1">
    <citation type="submission" date="2019-09" db="EMBL/GenBank/DDBJ databases">
        <authorList>
            <person name="Valk L.C."/>
        </authorList>
    </citation>
    <scope>NUCLEOTIDE SEQUENCE [LARGE SCALE GENOMIC DNA]</scope>
    <source>
        <strain evidence="5">GalUA</strain>
    </source>
</reference>
<dbReference type="Proteomes" id="UP000461768">
    <property type="component" value="Unassembled WGS sequence"/>
</dbReference>
<proteinExistence type="predicted"/>
<accession>A0A7V7QPT5</accession>
<keyword evidence="2" id="KW-0028">Amino-acid biosynthesis</keyword>
<dbReference type="InterPro" id="IPR011004">
    <property type="entry name" value="Trimer_LpxA-like_sf"/>
</dbReference>
<evidence type="ECO:0000256" key="4">
    <source>
        <dbReference type="ARBA" id="ARBA00023315"/>
    </source>
</evidence>
<dbReference type="OrthoDB" id="9801456at2"/>
<keyword evidence="4" id="KW-0012">Acyltransferase</keyword>
<reference evidence="5 6" key="2">
    <citation type="submission" date="2020-02" db="EMBL/GenBank/DDBJ databases">
        <title>Candidatus Galacturonibacter soehngenii shows hetero-acetogenic catabolism of galacturonic acid but lacks a canonical carbon monoxide dehydrogenase/acetyl-CoA synthase complex.</title>
        <authorList>
            <person name="Diender M."/>
            <person name="Stouten G.R."/>
            <person name="Petersen J.F."/>
            <person name="Nielsen P.H."/>
            <person name="Dueholm M.S."/>
            <person name="Pronk J.T."/>
            <person name="Van Loosdrecht M.C.M."/>
        </authorList>
    </citation>
    <scope>NUCLEOTIDE SEQUENCE [LARGE SCALE GENOMIC DNA]</scope>
    <source>
        <strain evidence="5">GalUA</strain>
    </source>
</reference>
<dbReference type="CDD" id="cd03354">
    <property type="entry name" value="LbH_SAT"/>
    <property type="match status" value="1"/>
</dbReference>
<dbReference type="GO" id="GO:0008652">
    <property type="term" value="P:amino acid biosynthetic process"/>
    <property type="evidence" value="ECO:0007669"/>
    <property type="project" value="UniProtKB-KW"/>
</dbReference>
<dbReference type="GO" id="GO:0016746">
    <property type="term" value="F:acyltransferase activity"/>
    <property type="evidence" value="ECO:0007669"/>
    <property type="project" value="UniProtKB-KW"/>
</dbReference>
<dbReference type="InterPro" id="IPR053376">
    <property type="entry name" value="Serine_acetyltransferase"/>
</dbReference>
<evidence type="ECO:0000313" key="5">
    <source>
        <dbReference type="EMBL" id="KAB1440953.1"/>
    </source>
</evidence>
<dbReference type="EMBL" id="WAGX01000002">
    <property type="protein sequence ID" value="KAB1440953.1"/>
    <property type="molecule type" value="Genomic_DNA"/>
</dbReference>
<gene>
    <name evidence="5" type="ORF">F7O84_00235</name>
</gene>
<keyword evidence="6" id="KW-1185">Reference proteome</keyword>
<dbReference type="NCBIfam" id="NF041874">
    <property type="entry name" value="EPS_EpsC"/>
    <property type="match status" value="1"/>
</dbReference>
<dbReference type="InterPro" id="IPR042122">
    <property type="entry name" value="Ser_AcTrfase_N_sf"/>
</dbReference>
<comment type="pathway">
    <text evidence="1">Amino-acid biosynthesis; L-cysteine biosynthesis; L-cysteine from L-serine: step 1/2.</text>
</comment>
<evidence type="ECO:0000256" key="2">
    <source>
        <dbReference type="ARBA" id="ARBA00022605"/>
    </source>
</evidence>
<evidence type="ECO:0000256" key="3">
    <source>
        <dbReference type="ARBA" id="ARBA00022679"/>
    </source>
</evidence>
<evidence type="ECO:0000313" key="6">
    <source>
        <dbReference type="Proteomes" id="UP000461768"/>
    </source>
</evidence>
<sequence>MSNSIEQEVKNIVQLIMDDYKKPGAINKGDTFNQPNKDEIIHIIKNLQYIIFPRYFNNKVLKSYHKEYQLGAVIEDVTYQLNKQISFALRYRPIFAEAAKETVDKASEEITIAFMKKIPAIRECLETDVEAAYEGDPAAYSKDEIIFSYPGIFAIMINRIAHELYILDVPLIPRIMTEHAHSITGIDIHPGATIGKYFFIDHGTGIVIGETTKIGEHVKIYQGVTLGAVSTKGGQNLKGQKRHPTIEDGVTIYSGASILGGNTMIGQEVVIGSNAFVTSSVPCMTKVSTKNPELQFKTNRDTTFEVKELEQNGFLDYII</sequence>
<name>A0A7V7QPT5_9FIRM</name>
<organism evidence="5 6">
    <name type="scientific">Candidatus Galacturonatibacter soehngenii</name>
    <dbReference type="NCBI Taxonomy" id="2307010"/>
    <lineage>
        <taxon>Bacteria</taxon>
        <taxon>Bacillati</taxon>
        <taxon>Bacillota</taxon>
        <taxon>Clostridia</taxon>
        <taxon>Lachnospirales</taxon>
        <taxon>Lachnospiraceae</taxon>
        <taxon>Candidatus Galacturonatibacter</taxon>
    </lineage>
</organism>